<dbReference type="OMA" id="SITIMPV"/>
<dbReference type="InParanoid" id="G5AHW9"/>
<evidence type="ECO:0000313" key="3">
    <source>
        <dbReference type="Proteomes" id="UP000002640"/>
    </source>
</evidence>
<evidence type="ECO:0000313" key="2">
    <source>
        <dbReference type="EMBL" id="EGZ04875.1"/>
    </source>
</evidence>
<dbReference type="EMBL" id="JH159173">
    <property type="protein sequence ID" value="EGZ04875.1"/>
    <property type="molecule type" value="Genomic_DNA"/>
</dbReference>
<dbReference type="GeneID" id="20652912"/>
<dbReference type="SMR" id="G5AHW9"/>
<dbReference type="Proteomes" id="UP000002640">
    <property type="component" value="Unassembled WGS sequence"/>
</dbReference>
<reference evidence="1" key="2">
    <citation type="submission" date="2011-09" db="EMBL/GenBank/DDBJ databases">
        <authorList>
            <consortium name="US DOE Joint Genome Institute (JGI-PGF)"/>
            <person name="Aerts A."/>
            <person name="Grimwood J."/>
            <person name="Schmutz J."/>
            <person name="Lucas S."/>
            <person name="Hammon N."/>
            <person name="Glavina del Rio T."/>
            <person name="Dalin E."/>
            <person name="Tice H."/>
            <person name="Pitluck S."/>
            <person name="Dehal P."/>
            <person name="Chapman J."/>
            <person name="Putman N.H."/>
            <person name="Salamov A.A."/>
            <person name="Terry A."/>
            <person name="Rokhsar D.S."/>
            <person name="Boore J.L."/>
            <person name="Tripathy S."/>
            <person name="Tyler B.M."/>
            <person name="Grigoriev I.V."/>
        </authorList>
    </citation>
    <scope>NUCLEOTIDE SEQUENCE</scope>
    <source>
        <strain evidence="1">P6497</strain>
    </source>
</reference>
<dbReference type="EMBL" id="JH159173">
    <property type="protein sequence ID" value="EGZ04865.1"/>
    <property type="molecule type" value="Genomic_DNA"/>
</dbReference>
<proteinExistence type="predicted"/>
<dbReference type="RefSeq" id="XP_009539717.1">
    <property type="nucleotide sequence ID" value="XM_009541422.1"/>
</dbReference>
<accession>G5AHW9</accession>
<evidence type="ECO:0008006" key="4">
    <source>
        <dbReference type="Google" id="ProtNLM"/>
    </source>
</evidence>
<reference evidence="1 3" key="1">
    <citation type="journal article" date="2006" name="Science">
        <title>Phytophthora genome sequences uncover evolutionary origins and mechanisms of pathogenesis.</title>
        <authorList>
            <person name="Tyler B.M."/>
            <person name="Tripathy S."/>
            <person name="Zhang X."/>
            <person name="Dehal P."/>
            <person name="Jiang R.H."/>
            <person name="Aerts A."/>
            <person name="Arredondo F.D."/>
            <person name="Baxter L."/>
            <person name="Bensasson D."/>
            <person name="Beynon J.L."/>
            <person name="Chapman J."/>
            <person name="Damasceno C.M."/>
            <person name="Dorrance A.E."/>
            <person name="Dou D."/>
            <person name="Dickerman A.W."/>
            <person name="Dubchak I.L."/>
            <person name="Garbelotto M."/>
            <person name="Gijzen M."/>
            <person name="Gordon S.G."/>
            <person name="Govers F."/>
            <person name="Grunwald N.J."/>
            <person name="Huang W."/>
            <person name="Ivors K.L."/>
            <person name="Jones R.W."/>
            <person name="Kamoun S."/>
            <person name="Krampis K."/>
            <person name="Lamour K.H."/>
            <person name="Lee M.K."/>
            <person name="McDonald W.H."/>
            <person name="Medina M."/>
            <person name="Meijer H.J."/>
            <person name="Nordberg E.K."/>
            <person name="Maclean D.J."/>
            <person name="Ospina-Giraldo M.D."/>
            <person name="Morris P.F."/>
            <person name="Phuntumart V."/>
            <person name="Putnam N.H."/>
            <person name="Rash S."/>
            <person name="Rose J.K."/>
            <person name="Sakihama Y."/>
            <person name="Salamov A.A."/>
            <person name="Savidor A."/>
            <person name="Scheuring C.F."/>
            <person name="Smith B.M."/>
            <person name="Sobral B.W."/>
            <person name="Terry A."/>
            <person name="Torto-Alalibo T.A."/>
            <person name="Win J."/>
            <person name="Xu Z."/>
            <person name="Zhang H."/>
            <person name="Grigoriev I.V."/>
            <person name="Rokhsar D.S."/>
            <person name="Boore J.L."/>
        </authorList>
    </citation>
    <scope>NUCLEOTIDE SEQUENCE [LARGE SCALE GENOMIC DNA]</scope>
    <source>
        <strain evidence="1 3">P6497</strain>
    </source>
</reference>
<sequence length="114" mass="13050">LDSPFTANEFHWAISTTASGKTPGPDGLPLEYYRVDLPLWSRIMEVVYAAQFQRGRMTKFQRRAQVSLLYKKGDRKLPSNYRPISLLNVDAKLGPKILAHRLALILDRLLHSDQ</sequence>
<protein>
    <recommendedName>
        <fullName evidence="4">Reverse transcriptase domain-containing protein</fullName>
    </recommendedName>
</protein>
<dbReference type="AlphaFoldDB" id="G5AHW9"/>
<dbReference type="STRING" id="1094619.G5AHW9"/>
<dbReference type="GeneID" id="20652989"/>
<keyword evidence="3" id="KW-1185">Reference proteome</keyword>
<name>G5AHW9_PHYSP</name>
<feature type="non-terminal residue" evidence="1">
    <location>
        <position position="114"/>
    </location>
</feature>
<dbReference type="RefSeq" id="XP_009539707.1">
    <property type="nucleotide sequence ID" value="XM_009541412.1"/>
</dbReference>
<evidence type="ECO:0000313" key="1">
    <source>
        <dbReference type="EMBL" id="EGZ04865.1"/>
    </source>
</evidence>
<gene>
    <name evidence="2" type="ORF">PHYSODRAFT_450097</name>
    <name evidence="1" type="ORF">PHYSODRAFT_452584</name>
</gene>
<dbReference type="KEGG" id="psoj:PHYSODRAFT_450097"/>
<organism evidence="3">
    <name type="scientific">Phytophthora sojae (strain P6497)</name>
    <name type="common">Soybean stem and root rot agent</name>
    <name type="synonym">Phytophthora megasperma f. sp. glycines</name>
    <dbReference type="NCBI Taxonomy" id="1094619"/>
    <lineage>
        <taxon>Eukaryota</taxon>
        <taxon>Sar</taxon>
        <taxon>Stramenopiles</taxon>
        <taxon>Oomycota</taxon>
        <taxon>Peronosporomycetes</taxon>
        <taxon>Peronosporales</taxon>
        <taxon>Peronosporaceae</taxon>
        <taxon>Phytophthora</taxon>
    </lineage>
</organism>
<feature type="non-terminal residue" evidence="1">
    <location>
        <position position="1"/>
    </location>
</feature>
<dbReference type="PANTHER" id="PTHR19446">
    <property type="entry name" value="REVERSE TRANSCRIPTASES"/>
    <property type="match status" value="1"/>
</dbReference>
<dbReference type="KEGG" id="psoj:PHYSODRAFT_452584"/>